<organism evidence="1 2">
    <name type="scientific">Arctium lappa</name>
    <name type="common">Greater burdock</name>
    <name type="synonym">Lappa major</name>
    <dbReference type="NCBI Taxonomy" id="4217"/>
    <lineage>
        <taxon>Eukaryota</taxon>
        <taxon>Viridiplantae</taxon>
        <taxon>Streptophyta</taxon>
        <taxon>Embryophyta</taxon>
        <taxon>Tracheophyta</taxon>
        <taxon>Spermatophyta</taxon>
        <taxon>Magnoliopsida</taxon>
        <taxon>eudicotyledons</taxon>
        <taxon>Gunneridae</taxon>
        <taxon>Pentapetalae</taxon>
        <taxon>asterids</taxon>
        <taxon>campanulids</taxon>
        <taxon>Asterales</taxon>
        <taxon>Asteraceae</taxon>
        <taxon>Carduoideae</taxon>
        <taxon>Cardueae</taxon>
        <taxon>Arctiinae</taxon>
        <taxon>Arctium</taxon>
    </lineage>
</organism>
<accession>A0ACB8XJK0</accession>
<comment type="caution">
    <text evidence="1">The sequence shown here is derived from an EMBL/GenBank/DDBJ whole genome shotgun (WGS) entry which is preliminary data.</text>
</comment>
<gene>
    <name evidence="1" type="ORF">L6452_42911</name>
</gene>
<keyword evidence="2" id="KW-1185">Reference proteome</keyword>
<evidence type="ECO:0000313" key="1">
    <source>
        <dbReference type="EMBL" id="KAI3667841.1"/>
    </source>
</evidence>
<evidence type="ECO:0000313" key="2">
    <source>
        <dbReference type="Proteomes" id="UP001055879"/>
    </source>
</evidence>
<reference evidence="2" key="1">
    <citation type="journal article" date="2022" name="Mol. Ecol. Resour.">
        <title>The genomes of chicory, endive, great burdock and yacon provide insights into Asteraceae palaeo-polyploidization history and plant inulin production.</title>
        <authorList>
            <person name="Fan W."/>
            <person name="Wang S."/>
            <person name="Wang H."/>
            <person name="Wang A."/>
            <person name="Jiang F."/>
            <person name="Liu H."/>
            <person name="Zhao H."/>
            <person name="Xu D."/>
            <person name="Zhang Y."/>
        </authorList>
    </citation>
    <scope>NUCLEOTIDE SEQUENCE [LARGE SCALE GENOMIC DNA]</scope>
    <source>
        <strain evidence="2">cv. Niubang</strain>
    </source>
</reference>
<reference evidence="1 2" key="2">
    <citation type="journal article" date="2022" name="Mol. Ecol. Resour.">
        <title>The genomes of chicory, endive, great burdock and yacon provide insights into Asteraceae paleo-polyploidization history and plant inulin production.</title>
        <authorList>
            <person name="Fan W."/>
            <person name="Wang S."/>
            <person name="Wang H."/>
            <person name="Wang A."/>
            <person name="Jiang F."/>
            <person name="Liu H."/>
            <person name="Zhao H."/>
            <person name="Xu D."/>
            <person name="Zhang Y."/>
        </authorList>
    </citation>
    <scope>NUCLEOTIDE SEQUENCE [LARGE SCALE GENOMIC DNA]</scope>
    <source>
        <strain evidence="2">cv. Niubang</strain>
    </source>
</reference>
<proteinExistence type="predicted"/>
<dbReference type="EMBL" id="CM042063">
    <property type="protein sequence ID" value="KAI3667841.1"/>
    <property type="molecule type" value="Genomic_DNA"/>
</dbReference>
<sequence>MSLSICSSSSWNSDSKYCKGNQPNVTKRSSASMLDPAAIFGMLFGSNLFEDYTGKLYVASILAPTLTYVVSEAHGSFFVQLLQKEREMKLNNSKNRLGPFVEEKL</sequence>
<dbReference type="Proteomes" id="UP001055879">
    <property type="component" value="Linkage Group LG17"/>
</dbReference>
<name>A0ACB8XJK0_ARCLA</name>
<protein>
    <submittedName>
        <fullName evidence="1">Uncharacterized protein</fullName>
    </submittedName>
</protein>